<dbReference type="RefSeq" id="XP_008479244.1">
    <property type="nucleotide sequence ID" value="XM_008481022.1"/>
</dbReference>
<dbReference type="STRING" id="121845.A0A1S3DCL7"/>
<protein>
    <submittedName>
        <fullName evidence="2">Uncharacterized protein LOC103516072</fullName>
    </submittedName>
</protein>
<accession>A0A1S3DCL7</accession>
<dbReference type="AlphaFoldDB" id="A0A1S3DCL7"/>
<keyword evidence="1" id="KW-1185">Reference proteome</keyword>
<dbReference type="GeneID" id="103516072"/>
<gene>
    <name evidence="2" type="primary">LOC103516072</name>
</gene>
<sequence length="317" mass="37717">MPPDQRPMIPKIPYNSKCYNMVNDVNDALKNTFASSGNIHQTHGFVYFAALTVCFLLNISIENGPNTRCNRRNSIPPWKLRLERKIDAMRKHIGVLTHYFANNCNVSEKVKTKVRNISSYARIKSWKPDYLQKLRIYLEELQQKVKALGFRIRKYNKRTQRYHQNKMFNSNQKKFYRSLSEPQQPSTQTSAPNEGDVFNYWNNIWGIEQQHNQNATWIREETNRFQNITPMLNTIITLSDVQRAVRYIQNWKSPGPDKIQNYWFKYFTNVHPVLATQFQECLRTPDRLPKYFTEGVTYTLPKSLVNKVIHKYTWEFF</sequence>
<dbReference type="PaxDb" id="121845-A0A1S3DCL7"/>
<evidence type="ECO:0000313" key="1">
    <source>
        <dbReference type="Proteomes" id="UP000079169"/>
    </source>
</evidence>
<evidence type="ECO:0000313" key="2">
    <source>
        <dbReference type="RefSeq" id="XP_008479244.1"/>
    </source>
</evidence>
<reference evidence="2" key="1">
    <citation type="submission" date="2025-08" db="UniProtKB">
        <authorList>
            <consortium name="RefSeq"/>
        </authorList>
    </citation>
    <scope>IDENTIFICATION</scope>
</reference>
<proteinExistence type="predicted"/>
<dbReference type="Proteomes" id="UP000079169">
    <property type="component" value="Unplaced"/>
</dbReference>
<dbReference type="KEGG" id="dci:103516072"/>
<name>A0A1S3DCL7_DIACI</name>
<dbReference type="OMA" id="WIREETN"/>
<organism evidence="1 2">
    <name type="scientific">Diaphorina citri</name>
    <name type="common">Asian citrus psyllid</name>
    <dbReference type="NCBI Taxonomy" id="121845"/>
    <lineage>
        <taxon>Eukaryota</taxon>
        <taxon>Metazoa</taxon>
        <taxon>Ecdysozoa</taxon>
        <taxon>Arthropoda</taxon>
        <taxon>Hexapoda</taxon>
        <taxon>Insecta</taxon>
        <taxon>Pterygota</taxon>
        <taxon>Neoptera</taxon>
        <taxon>Paraneoptera</taxon>
        <taxon>Hemiptera</taxon>
        <taxon>Sternorrhyncha</taxon>
        <taxon>Psylloidea</taxon>
        <taxon>Psyllidae</taxon>
        <taxon>Diaphorininae</taxon>
        <taxon>Diaphorina</taxon>
    </lineage>
</organism>